<reference evidence="1" key="1">
    <citation type="submission" date="2020-04" db="EMBL/GenBank/DDBJ databases">
        <authorList>
            <person name="Alioto T."/>
            <person name="Alioto T."/>
            <person name="Gomez Garrido J."/>
        </authorList>
    </citation>
    <scope>NUCLEOTIDE SEQUENCE</scope>
    <source>
        <strain evidence="1">A484AB</strain>
    </source>
</reference>
<protein>
    <submittedName>
        <fullName evidence="1">Uncharacterized protein</fullName>
    </submittedName>
</protein>
<dbReference type="Proteomes" id="UP001152795">
    <property type="component" value="Unassembled WGS sequence"/>
</dbReference>
<evidence type="ECO:0000313" key="2">
    <source>
        <dbReference type="Proteomes" id="UP001152795"/>
    </source>
</evidence>
<evidence type="ECO:0000313" key="1">
    <source>
        <dbReference type="EMBL" id="CAB4036370.1"/>
    </source>
</evidence>
<dbReference type="EMBL" id="CACRXK020021961">
    <property type="protein sequence ID" value="CAB4036370.1"/>
    <property type="molecule type" value="Genomic_DNA"/>
</dbReference>
<name>A0A6S7K3M7_PARCT</name>
<proteinExistence type="predicted"/>
<gene>
    <name evidence="1" type="ORF">PACLA_8A031181</name>
</gene>
<comment type="caution">
    <text evidence="1">The sequence shown here is derived from an EMBL/GenBank/DDBJ whole genome shotgun (WGS) entry which is preliminary data.</text>
</comment>
<sequence>MQDLGICFGNSLPLLEHLIRSTSSVNPIKWSKMFVKPVVDLREFIQQEICYTRCQGGCDGASKNLVFLTDQSARAGY</sequence>
<keyword evidence="2" id="KW-1185">Reference proteome</keyword>
<accession>A0A6S7K3M7</accession>
<organism evidence="1 2">
    <name type="scientific">Paramuricea clavata</name>
    <name type="common">Red gorgonian</name>
    <name type="synonym">Violescent sea-whip</name>
    <dbReference type="NCBI Taxonomy" id="317549"/>
    <lineage>
        <taxon>Eukaryota</taxon>
        <taxon>Metazoa</taxon>
        <taxon>Cnidaria</taxon>
        <taxon>Anthozoa</taxon>
        <taxon>Octocorallia</taxon>
        <taxon>Malacalcyonacea</taxon>
        <taxon>Plexauridae</taxon>
        <taxon>Paramuricea</taxon>
    </lineage>
</organism>
<feature type="non-terminal residue" evidence="1">
    <location>
        <position position="77"/>
    </location>
</feature>
<dbReference type="AlphaFoldDB" id="A0A6S7K3M7"/>